<keyword evidence="2" id="KW-0418">Kinase</keyword>
<evidence type="ECO:0000259" key="1">
    <source>
        <dbReference type="Pfam" id="PF13657"/>
    </source>
</evidence>
<dbReference type="InterPro" id="IPR017508">
    <property type="entry name" value="HipA_N1"/>
</dbReference>
<dbReference type="EMBL" id="QLMD01000010">
    <property type="protein sequence ID" value="RAJ95330.1"/>
    <property type="molecule type" value="Genomic_DNA"/>
</dbReference>
<dbReference type="Pfam" id="PF13657">
    <property type="entry name" value="Couple_hipA"/>
    <property type="match status" value="1"/>
</dbReference>
<keyword evidence="5" id="KW-1185">Reference proteome</keyword>
<protein>
    <submittedName>
        <fullName evidence="2">Serine/threonine-protein kinase HipA</fullName>
    </submittedName>
</protein>
<dbReference type="GO" id="GO:0004674">
    <property type="term" value="F:protein serine/threonine kinase activity"/>
    <property type="evidence" value="ECO:0007669"/>
    <property type="project" value="TreeGrafter"/>
</dbReference>
<name>A0A327WSI9_9GAMM</name>
<evidence type="ECO:0000313" key="5">
    <source>
        <dbReference type="Proteomes" id="UP000287865"/>
    </source>
</evidence>
<dbReference type="InterPro" id="IPR052028">
    <property type="entry name" value="HipA_Ser/Thr_kinase"/>
</dbReference>
<dbReference type="Proteomes" id="UP000249203">
    <property type="component" value="Unassembled WGS sequence"/>
</dbReference>
<evidence type="ECO:0000313" key="3">
    <source>
        <dbReference type="EMBL" id="RUO22776.1"/>
    </source>
</evidence>
<dbReference type="RefSeq" id="WP_111569847.1">
    <property type="nucleotide sequence ID" value="NZ_PIPK01000010.1"/>
</dbReference>
<feature type="domain" description="HipA N-terminal subdomain 1" evidence="1">
    <location>
        <begin position="12"/>
        <end position="109"/>
    </location>
</feature>
<sequence length="116" mass="13147">MDKVKRERVGLVWANGRLAGTLREITDGLRFEYQFQYDSDYLKQGSPIGHHFALQQAPFISDVLPPFFENLTSEGWVRRYQSAKARTDKQDSFGLLLANGRDLIGAISVTPQTKEA</sequence>
<dbReference type="Proteomes" id="UP000287865">
    <property type="component" value="Unassembled WGS sequence"/>
</dbReference>
<dbReference type="PANTHER" id="PTHR37419:SF6">
    <property type="entry name" value="KINASE HI_0665-RELATED"/>
    <property type="match status" value="1"/>
</dbReference>
<dbReference type="NCBIfam" id="TIGR03071">
    <property type="entry name" value="couple_hipA"/>
    <property type="match status" value="1"/>
</dbReference>
<dbReference type="EMBL" id="PIPK01000010">
    <property type="protein sequence ID" value="RUO22776.1"/>
    <property type="molecule type" value="Genomic_DNA"/>
</dbReference>
<comment type="caution">
    <text evidence="2">The sequence shown here is derived from an EMBL/GenBank/DDBJ whole genome shotgun (WGS) entry which is preliminary data.</text>
</comment>
<evidence type="ECO:0000313" key="2">
    <source>
        <dbReference type="EMBL" id="RAJ95330.1"/>
    </source>
</evidence>
<reference evidence="3 5" key="1">
    <citation type="journal article" date="2018" name="Front. Microbiol.">
        <title>Genome-Based Analysis Reveals the Taxonomy and Diversity of the Family Idiomarinaceae.</title>
        <authorList>
            <person name="Liu Y."/>
            <person name="Lai Q."/>
            <person name="Shao Z."/>
        </authorList>
    </citation>
    <scope>NUCLEOTIDE SEQUENCE [LARGE SCALE GENOMIC DNA]</scope>
    <source>
        <strain evidence="3 5">CF12-14</strain>
    </source>
</reference>
<dbReference type="PANTHER" id="PTHR37419">
    <property type="entry name" value="SERINE/THREONINE-PROTEIN KINASE TOXIN HIPA"/>
    <property type="match status" value="1"/>
</dbReference>
<gene>
    <name evidence="2" type="ORF">B0I24_11012</name>
    <name evidence="3" type="ORF">CWE07_10975</name>
</gene>
<organism evidence="2 4">
    <name type="scientific">Aliidiomarina maris</name>
    <dbReference type="NCBI Taxonomy" id="531312"/>
    <lineage>
        <taxon>Bacteria</taxon>
        <taxon>Pseudomonadati</taxon>
        <taxon>Pseudomonadota</taxon>
        <taxon>Gammaproteobacteria</taxon>
        <taxon>Alteromonadales</taxon>
        <taxon>Idiomarinaceae</taxon>
        <taxon>Aliidiomarina</taxon>
    </lineage>
</organism>
<dbReference type="AlphaFoldDB" id="A0A327WSI9"/>
<keyword evidence="2" id="KW-0808">Transferase</keyword>
<dbReference type="GO" id="GO:0005829">
    <property type="term" value="C:cytosol"/>
    <property type="evidence" value="ECO:0007669"/>
    <property type="project" value="TreeGrafter"/>
</dbReference>
<proteinExistence type="predicted"/>
<dbReference type="OrthoDB" id="196808at2"/>
<accession>A0A327WSI9</accession>
<evidence type="ECO:0000313" key="4">
    <source>
        <dbReference type="Proteomes" id="UP000249203"/>
    </source>
</evidence>
<reference evidence="2 4" key="2">
    <citation type="submission" date="2018-06" db="EMBL/GenBank/DDBJ databases">
        <title>Genomic Encyclopedia of Type Strains, Phase III (KMG-III): the genomes of soil and plant-associated and newly described type strains.</title>
        <authorList>
            <person name="Whitman W."/>
        </authorList>
    </citation>
    <scope>NUCLEOTIDE SEQUENCE [LARGE SCALE GENOMIC DNA]</scope>
    <source>
        <strain evidence="2 4">CGMCC 1.15366</strain>
    </source>
</reference>